<dbReference type="Proteomes" id="UP000008730">
    <property type="component" value="Segment"/>
</dbReference>
<evidence type="ECO:0000313" key="4">
    <source>
        <dbReference type="Proteomes" id="UP000008730"/>
    </source>
</evidence>
<gene>
    <name evidence="3" type="ORF">Acj61p025</name>
</gene>
<accession>E5E406</accession>
<dbReference type="OrthoDB" id="38879at10239"/>
<dbReference type="GeneID" id="9925916"/>
<sequence length="145" mass="17288">MEFFITLFLLTAIAASVYFFKSRALELEMVRLRRRYRTNDGTDLREAYDIMIDDYNTLVHKAKKILKEHNDNVRAYNELLERHRATVKNQNWTPPKSSSQESPVNLGPNQFNRKEWQRILYALHPDRNGGKTNELWQKMKDLEQS</sequence>
<name>E5E406_9CAUD</name>
<dbReference type="RefSeq" id="YP_004009642.1">
    <property type="nucleotide sequence ID" value="NC_014661.1"/>
</dbReference>
<feature type="region of interest" description="Disordered" evidence="2">
    <location>
        <begin position="87"/>
        <end position="108"/>
    </location>
</feature>
<evidence type="ECO:0000313" key="3">
    <source>
        <dbReference type="EMBL" id="ADG35990.1"/>
    </source>
</evidence>
<dbReference type="EMBL" id="GU911519">
    <property type="protein sequence ID" value="ADG35990.1"/>
    <property type="molecule type" value="Genomic_DNA"/>
</dbReference>
<dbReference type="KEGG" id="vg:9925916"/>
<evidence type="ECO:0008006" key="5">
    <source>
        <dbReference type="Google" id="ProtNLM"/>
    </source>
</evidence>
<evidence type="ECO:0000256" key="1">
    <source>
        <dbReference type="SAM" id="Coils"/>
    </source>
</evidence>
<feature type="coiled-coil region" evidence="1">
    <location>
        <begin position="59"/>
        <end position="86"/>
    </location>
</feature>
<reference evidence="3 4" key="1">
    <citation type="journal article" date="2010" name="Virol. J.">
        <title>Genomes of the T4-related bacteriophages as windows on microbial genome evolution.</title>
        <authorList>
            <person name="Petrov V.M."/>
            <person name="Ratnayaka S."/>
            <person name="Nolan J.M."/>
            <person name="Miller E.S."/>
            <person name="Karam J.D."/>
        </authorList>
    </citation>
    <scope>NUCLEOTIDE SEQUENCE [LARGE SCALE GENOMIC DNA]</scope>
</reference>
<proteinExistence type="predicted"/>
<protein>
    <recommendedName>
        <fullName evidence="5">J domain-containing protein</fullName>
    </recommendedName>
</protein>
<organism evidence="3 4">
    <name type="scientific">Acinetobacter phage Acj61</name>
    <dbReference type="NCBI Taxonomy" id="760732"/>
    <lineage>
        <taxon>Viruses</taxon>
        <taxon>Duplodnaviria</taxon>
        <taxon>Heunggongvirae</taxon>
        <taxon>Uroviricota</taxon>
        <taxon>Caudoviricetes</taxon>
        <taxon>Pantevenvirales</taxon>
        <taxon>Straboviridae</taxon>
        <taxon>Twarogvirinae</taxon>
        <taxon>Lasallevirus</taxon>
        <taxon>Lasallevirus Acj61</taxon>
        <taxon>Acinetobacter virus Acj61</taxon>
    </lineage>
</organism>
<keyword evidence="4" id="KW-1185">Reference proteome</keyword>
<keyword evidence="1" id="KW-0175">Coiled coil</keyword>
<evidence type="ECO:0000256" key="2">
    <source>
        <dbReference type="SAM" id="MobiDB-lite"/>
    </source>
</evidence>